<dbReference type="EMBL" id="JBBAYM010000656">
    <property type="protein sequence ID" value="MEI5617464.1"/>
    <property type="molecule type" value="Genomic_DNA"/>
</dbReference>
<dbReference type="Proteomes" id="UP001365781">
    <property type="component" value="Unassembled WGS sequence"/>
</dbReference>
<comment type="caution">
    <text evidence="1">The sequence shown here is derived from an EMBL/GenBank/DDBJ whole genome shotgun (WGS) entry which is preliminary data.</text>
</comment>
<dbReference type="RefSeq" id="WP_336559307.1">
    <property type="nucleotide sequence ID" value="NZ_JBBAYM010000656.1"/>
</dbReference>
<accession>A0ABU8GWS4</accession>
<organism evidence="1 2">
    <name type="scientific">Streptomyces brasiliscabiei</name>
    <dbReference type="NCBI Taxonomy" id="2736302"/>
    <lineage>
        <taxon>Bacteria</taxon>
        <taxon>Bacillati</taxon>
        <taxon>Actinomycetota</taxon>
        <taxon>Actinomycetes</taxon>
        <taxon>Kitasatosporales</taxon>
        <taxon>Streptomycetaceae</taxon>
        <taxon>Streptomyces</taxon>
    </lineage>
</organism>
<protein>
    <submittedName>
        <fullName evidence="1">Uncharacterized protein</fullName>
    </submittedName>
</protein>
<evidence type="ECO:0000313" key="2">
    <source>
        <dbReference type="Proteomes" id="UP001365781"/>
    </source>
</evidence>
<gene>
    <name evidence="1" type="ORF">WB403_51115</name>
</gene>
<proteinExistence type="predicted"/>
<evidence type="ECO:0000313" key="1">
    <source>
        <dbReference type="EMBL" id="MEI5617464.1"/>
    </source>
</evidence>
<feature type="non-terminal residue" evidence="1">
    <location>
        <position position="1"/>
    </location>
</feature>
<sequence>AGLSNVSLDSNNTVVGFNQDSTGHTDYVARTFNRPTTLKAFGFNAAWKPSELIDVTFDSSYSQAKNNNGGNETFAVIGFNNPI</sequence>
<reference evidence="1 2" key="1">
    <citation type="submission" date="2024-03" db="EMBL/GenBank/DDBJ databases">
        <title>First Report of Pectobacterium brasiliscabiei causing potato scab in china.</title>
        <authorList>
            <person name="Handique U."/>
        </authorList>
    </citation>
    <scope>NUCLEOTIDE SEQUENCE [LARGE SCALE GENOMIC DNA]</scope>
    <source>
        <strain evidence="1 2">ZRIMU1503</strain>
    </source>
</reference>
<name>A0ABU8GWS4_9ACTN</name>
<feature type="non-terminal residue" evidence="1">
    <location>
        <position position="83"/>
    </location>
</feature>
<keyword evidence="2" id="KW-1185">Reference proteome</keyword>